<accession>A0A0D7AA33</accession>
<dbReference type="SUPFAM" id="SSF51735">
    <property type="entry name" value="NAD(P)-binding Rossmann-fold domains"/>
    <property type="match status" value="1"/>
</dbReference>
<dbReference type="InterPro" id="IPR002347">
    <property type="entry name" value="SDR_fam"/>
</dbReference>
<evidence type="ECO:0000256" key="2">
    <source>
        <dbReference type="ARBA" id="ARBA00023002"/>
    </source>
</evidence>
<keyword evidence="2" id="KW-0560">Oxidoreductase</keyword>
<dbReference type="Proteomes" id="UP000054144">
    <property type="component" value="Unassembled WGS sequence"/>
</dbReference>
<dbReference type="PANTHER" id="PTHR43669:SF3">
    <property type="entry name" value="ALCOHOL DEHYDROGENASE, PUTATIVE (AFU_ORTHOLOGUE AFUA_3G03445)-RELATED"/>
    <property type="match status" value="1"/>
</dbReference>
<dbReference type="Gene3D" id="3.40.50.720">
    <property type="entry name" value="NAD(P)-binding Rossmann-like Domain"/>
    <property type="match status" value="1"/>
</dbReference>
<dbReference type="PANTHER" id="PTHR43669">
    <property type="entry name" value="5-KETO-D-GLUCONATE 5-REDUCTASE"/>
    <property type="match status" value="1"/>
</dbReference>
<evidence type="ECO:0000256" key="1">
    <source>
        <dbReference type="ARBA" id="ARBA00006484"/>
    </source>
</evidence>
<comment type="similarity">
    <text evidence="1">Belongs to the short-chain dehydrogenases/reductases (SDR) family.</text>
</comment>
<dbReference type="Pfam" id="PF00106">
    <property type="entry name" value="adh_short"/>
    <property type="match status" value="1"/>
</dbReference>
<organism evidence="3 4">
    <name type="scientific">Fistulina hepatica ATCC 64428</name>
    <dbReference type="NCBI Taxonomy" id="1128425"/>
    <lineage>
        <taxon>Eukaryota</taxon>
        <taxon>Fungi</taxon>
        <taxon>Dikarya</taxon>
        <taxon>Basidiomycota</taxon>
        <taxon>Agaricomycotina</taxon>
        <taxon>Agaricomycetes</taxon>
        <taxon>Agaricomycetidae</taxon>
        <taxon>Agaricales</taxon>
        <taxon>Fistulinaceae</taxon>
        <taxon>Fistulina</taxon>
    </lineage>
</organism>
<dbReference type="AlphaFoldDB" id="A0A0D7AA33"/>
<reference evidence="3 4" key="1">
    <citation type="journal article" date="2015" name="Fungal Genet. Biol.">
        <title>Evolution of novel wood decay mechanisms in Agaricales revealed by the genome sequences of Fistulina hepatica and Cylindrobasidium torrendii.</title>
        <authorList>
            <person name="Floudas D."/>
            <person name="Held B.W."/>
            <person name="Riley R."/>
            <person name="Nagy L.G."/>
            <person name="Koehler G."/>
            <person name="Ransdell A.S."/>
            <person name="Younus H."/>
            <person name="Chow J."/>
            <person name="Chiniquy J."/>
            <person name="Lipzen A."/>
            <person name="Tritt A."/>
            <person name="Sun H."/>
            <person name="Haridas S."/>
            <person name="LaButti K."/>
            <person name="Ohm R.A."/>
            <person name="Kues U."/>
            <person name="Blanchette R.A."/>
            <person name="Grigoriev I.V."/>
            <person name="Minto R.E."/>
            <person name="Hibbett D.S."/>
        </authorList>
    </citation>
    <scope>NUCLEOTIDE SEQUENCE [LARGE SCALE GENOMIC DNA]</scope>
    <source>
        <strain evidence="3 4">ATCC 64428</strain>
    </source>
</reference>
<sequence length="301" mass="32244">MALAKIIDSDLVSYVDRLKDQVVLVTGASGHLGRAVALEMASRGAKVVLGDHSDTQPTVDAIIATGGVATGCILSPGNYDEQRVMFETAVETYGSVDSIRNNIFMRSYATCTMFEDQVTLDPDGLPTKPAFEGLQDNLVSVVHCSLKSVVLLGSLGTILILEHLRCSMNNKCHVLVGSYKEFPHDPIYAASMSGALGLVHSLSGSFKPAGIRISCVDVDVEDFSILSNVNIAAFNPGLDRPPFERLVRAIIYCAVDPDMATTGLTWIVLPDPDGGVLRLELECFKKGAYALTPGRLANIAR</sequence>
<dbReference type="EMBL" id="KN881953">
    <property type="protein sequence ID" value="KIY47269.1"/>
    <property type="molecule type" value="Genomic_DNA"/>
</dbReference>
<proteinExistence type="inferred from homology"/>
<evidence type="ECO:0000313" key="3">
    <source>
        <dbReference type="EMBL" id="KIY47269.1"/>
    </source>
</evidence>
<dbReference type="InterPro" id="IPR036291">
    <property type="entry name" value="NAD(P)-bd_dom_sf"/>
</dbReference>
<gene>
    <name evidence="3" type="ORF">FISHEDRAFT_59759</name>
</gene>
<name>A0A0D7AA33_9AGAR</name>
<keyword evidence="4" id="KW-1185">Reference proteome</keyword>
<protein>
    <submittedName>
        <fullName evidence="3">NAD(P)-binding protein</fullName>
    </submittedName>
</protein>
<dbReference type="GO" id="GO:0016491">
    <property type="term" value="F:oxidoreductase activity"/>
    <property type="evidence" value="ECO:0007669"/>
    <property type="project" value="UniProtKB-KW"/>
</dbReference>
<evidence type="ECO:0000313" key="4">
    <source>
        <dbReference type="Proteomes" id="UP000054144"/>
    </source>
</evidence>
<dbReference type="PRINTS" id="PR00081">
    <property type="entry name" value="GDHRDH"/>
</dbReference>
<dbReference type="OrthoDB" id="5840532at2759"/>